<dbReference type="RefSeq" id="XP_066008407.1">
    <property type="nucleotide sequence ID" value="XM_066152153.1"/>
</dbReference>
<name>A0A7J6IY91_COLFN</name>
<dbReference type="AlphaFoldDB" id="A0A7J6IY91"/>
<organism evidence="1 2">
    <name type="scientific">Colletotrichum fructicola (strain Nara gc5)</name>
    <name type="common">Anthracnose fungus</name>
    <name type="synonym">Colletotrichum gloeosporioides (strain Nara gc5)</name>
    <dbReference type="NCBI Taxonomy" id="1213859"/>
    <lineage>
        <taxon>Eukaryota</taxon>
        <taxon>Fungi</taxon>
        <taxon>Dikarya</taxon>
        <taxon>Ascomycota</taxon>
        <taxon>Pezizomycotina</taxon>
        <taxon>Sordariomycetes</taxon>
        <taxon>Hypocreomycetidae</taxon>
        <taxon>Glomerellales</taxon>
        <taxon>Glomerellaceae</taxon>
        <taxon>Colletotrichum</taxon>
        <taxon>Colletotrichum gloeosporioides species complex</taxon>
    </lineage>
</organism>
<accession>A0A7J6IY91</accession>
<reference evidence="1 2" key="1">
    <citation type="submission" date="2012-08" db="EMBL/GenBank/DDBJ databases">
        <authorList>
            <person name="Gan P.H.P."/>
            <person name="Ikeda K."/>
            <person name="Irieda H."/>
            <person name="Narusaka M."/>
            <person name="O'Connell R.J."/>
            <person name="Narusaka Y."/>
            <person name="Takano Y."/>
            <person name="Kubo Y."/>
            <person name="Shirasu K."/>
        </authorList>
    </citation>
    <scope>NUCLEOTIDE SEQUENCE [LARGE SCALE GENOMIC DNA]</scope>
    <source>
        <strain evidence="1 2">Nara gc5</strain>
    </source>
</reference>
<sequence length="102" mass="11686">MSLPCYLSRDYPNSRDLHHWTTFTSGLRPLEGWEGTRTREPSWPPLVSVHRFLIPVVDWYSLPPPIPASHSFTQANWRSSVSRPQQVAVAAQRDVFVSDPSQ</sequence>
<dbReference type="EMBL" id="ANPB02000005">
    <property type="protein sequence ID" value="KAF4482264.1"/>
    <property type="molecule type" value="Genomic_DNA"/>
</dbReference>
<gene>
    <name evidence="1" type="ORF">CGGC5_v009296</name>
</gene>
<proteinExistence type="predicted"/>
<evidence type="ECO:0000313" key="1">
    <source>
        <dbReference type="EMBL" id="KAF4482264.1"/>
    </source>
</evidence>
<dbReference type="Proteomes" id="UP000011096">
    <property type="component" value="Unassembled WGS sequence"/>
</dbReference>
<evidence type="ECO:0000313" key="2">
    <source>
        <dbReference type="Proteomes" id="UP000011096"/>
    </source>
</evidence>
<keyword evidence="2" id="KW-1185">Reference proteome</keyword>
<comment type="caution">
    <text evidence="1">The sequence shown here is derived from an EMBL/GenBank/DDBJ whole genome shotgun (WGS) entry which is preliminary data.</text>
</comment>
<dbReference type="GeneID" id="90980029"/>
<dbReference type="InParanoid" id="A0A7J6IY91"/>
<reference evidence="1 2" key="2">
    <citation type="submission" date="2020-04" db="EMBL/GenBank/DDBJ databases">
        <title>Genome sequencing and assembly of multiple isolates from the Colletotrichum gloeosporioides species complex.</title>
        <authorList>
            <person name="Gan P."/>
            <person name="Shirasu K."/>
        </authorList>
    </citation>
    <scope>NUCLEOTIDE SEQUENCE [LARGE SCALE GENOMIC DNA]</scope>
    <source>
        <strain evidence="1 2">Nara gc5</strain>
    </source>
</reference>
<dbReference type="OrthoDB" id="10285850at2759"/>
<protein>
    <submittedName>
        <fullName evidence="1">Uncharacterized protein</fullName>
    </submittedName>
</protein>